<organism evidence="1 2">
    <name type="scientific">Amycolatopsis sulphurea</name>
    <dbReference type="NCBI Taxonomy" id="76022"/>
    <lineage>
        <taxon>Bacteria</taxon>
        <taxon>Bacillati</taxon>
        <taxon>Actinomycetota</taxon>
        <taxon>Actinomycetes</taxon>
        <taxon>Pseudonocardiales</taxon>
        <taxon>Pseudonocardiaceae</taxon>
        <taxon>Amycolatopsis</taxon>
    </lineage>
</organism>
<dbReference type="AlphaFoldDB" id="A0A2A9F8S8"/>
<keyword evidence="2" id="KW-1185">Reference proteome</keyword>
<proteinExistence type="predicted"/>
<name>A0A2A9F8S8_9PSEU</name>
<comment type="caution">
    <text evidence="1">The sequence shown here is derived from an EMBL/GenBank/DDBJ whole genome shotgun (WGS) entry which is preliminary data.</text>
</comment>
<protein>
    <submittedName>
        <fullName evidence="1">Uncharacterized protein</fullName>
    </submittedName>
</protein>
<dbReference type="EMBL" id="PDJK01000002">
    <property type="protein sequence ID" value="PFG47578.1"/>
    <property type="molecule type" value="Genomic_DNA"/>
</dbReference>
<accession>A0A2A9F8S8</accession>
<evidence type="ECO:0000313" key="2">
    <source>
        <dbReference type="Proteomes" id="UP000243542"/>
    </source>
</evidence>
<gene>
    <name evidence="1" type="ORF">ATK36_2624</name>
</gene>
<dbReference type="Proteomes" id="UP000243542">
    <property type="component" value="Unassembled WGS sequence"/>
</dbReference>
<reference evidence="1 2" key="1">
    <citation type="submission" date="2017-10" db="EMBL/GenBank/DDBJ databases">
        <title>Sequencing the genomes of 1000 actinobacteria strains.</title>
        <authorList>
            <person name="Klenk H.-P."/>
        </authorList>
    </citation>
    <scope>NUCLEOTIDE SEQUENCE [LARGE SCALE GENOMIC DNA]</scope>
    <source>
        <strain evidence="1 2">DSM 46092</strain>
    </source>
</reference>
<sequence length="36" mass="3654">MTAVFVAIASCATAGVAVASGLVAYAQRNWKVRAEA</sequence>
<evidence type="ECO:0000313" key="1">
    <source>
        <dbReference type="EMBL" id="PFG47578.1"/>
    </source>
</evidence>